<evidence type="ECO:0000313" key="1">
    <source>
        <dbReference type="EMBL" id="KAJ8917928.1"/>
    </source>
</evidence>
<dbReference type="AlphaFoldDB" id="A0AAV8VUN2"/>
<keyword evidence="2" id="KW-1185">Reference proteome</keyword>
<organism evidence="1 2">
    <name type="scientific">Exocentrus adspersus</name>
    <dbReference type="NCBI Taxonomy" id="1586481"/>
    <lineage>
        <taxon>Eukaryota</taxon>
        <taxon>Metazoa</taxon>
        <taxon>Ecdysozoa</taxon>
        <taxon>Arthropoda</taxon>
        <taxon>Hexapoda</taxon>
        <taxon>Insecta</taxon>
        <taxon>Pterygota</taxon>
        <taxon>Neoptera</taxon>
        <taxon>Endopterygota</taxon>
        <taxon>Coleoptera</taxon>
        <taxon>Polyphaga</taxon>
        <taxon>Cucujiformia</taxon>
        <taxon>Chrysomeloidea</taxon>
        <taxon>Cerambycidae</taxon>
        <taxon>Lamiinae</taxon>
        <taxon>Acanthocinini</taxon>
        <taxon>Exocentrus</taxon>
    </lineage>
</organism>
<dbReference type="EMBL" id="JANEYG010000029">
    <property type="protein sequence ID" value="KAJ8917928.1"/>
    <property type="molecule type" value="Genomic_DNA"/>
</dbReference>
<dbReference type="Proteomes" id="UP001159042">
    <property type="component" value="Unassembled WGS sequence"/>
</dbReference>
<protein>
    <submittedName>
        <fullName evidence="1">Uncharacterized protein</fullName>
    </submittedName>
</protein>
<accession>A0AAV8VUN2</accession>
<reference evidence="1 2" key="1">
    <citation type="journal article" date="2023" name="Insect Mol. Biol.">
        <title>Genome sequencing provides insights into the evolution of gene families encoding plant cell wall-degrading enzymes in longhorned beetles.</title>
        <authorList>
            <person name="Shin N.R."/>
            <person name="Okamura Y."/>
            <person name="Kirsch R."/>
            <person name="Pauchet Y."/>
        </authorList>
    </citation>
    <scope>NUCLEOTIDE SEQUENCE [LARGE SCALE GENOMIC DNA]</scope>
    <source>
        <strain evidence="1">EAD_L_NR</strain>
    </source>
</reference>
<evidence type="ECO:0000313" key="2">
    <source>
        <dbReference type="Proteomes" id="UP001159042"/>
    </source>
</evidence>
<gene>
    <name evidence="1" type="ORF">NQ315_002623</name>
</gene>
<name>A0AAV8VUN2_9CUCU</name>
<comment type="caution">
    <text evidence="1">The sequence shown here is derived from an EMBL/GenBank/DDBJ whole genome shotgun (WGS) entry which is preliminary data.</text>
</comment>
<sequence>MYESERQSTLATPFKSFTFVFFVSNKSTVSKQFLLSRKQGQGDSYLRATRFRSISFVSLVSIHLNPIVATYL</sequence>
<proteinExistence type="predicted"/>